<keyword evidence="1" id="KW-0812">Transmembrane</keyword>
<dbReference type="EMBL" id="OAPG01000003">
    <property type="protein sequence ID" value="SNX83363.1"/>
    <property type="molecule type" value="Genomic_DNA"/>
</dbReference>
<dbReference type="AlphaFoldDB" id="A0AAJ4XLN8"/>
<keyword evidence="1" id="KW-1133">Transmembrane helix</keyword>
<keyword evidence="1" id="KW-0472">Membrane</keyword>
<keyword evidence="3" id="KW-1185">Reference proteome</keyword>
<dbReference type="Proteomes" id="UP001294444">
    <property type="component" value="Unassembled WGS sequence"/>
</dbReference>
<organism evidence="2 3">
    <name type="scientific">Melanopsichium pennsylvanicum</name>
    <dbReference type="NCBI Taxonomy" id="63383"/>
    <lineage>
        <taxon>Eukaryota</taxon>
        <taxon>Fungi</taxon>
        <taxon>Dikarya</taxon>
        <taxon>Basidiomycota</taxon>
        <taxon>Ustilaginomycotina</taxon>
        <taxon>Ustilaginomycetes</taxon>
        <taxon>Ustilaginales</taxon>
        <taxon>Ustilaginaceae</taxon>
        <taxon>Melanopsichium</taxon>
    </lineage>
</organism>
<evidence type="ECO:0000256" key="1">
    <source>
        <dbReference type="SAM" id="Phobius"/>
    </source>
</evidence>
<evidence type="ECO:0000313" key="3">
    <source>
        <dbReference type="Proteomes" id="UP001294444"/>
    </source>
</evidence>
<name>A0AAJ4XLN8_9BASI</name>
<comment type="caution">
    <text evidence="2">The sequence shown here is derived from an EMBL/GenBank/DDBJ whole genome shotgun (WGS) entry which is preliminary data.</text>
</comment>
<evidence type="ECO:0000313" key="2">
    <source>
        <dbReference type="EMBL" id="SNX83363.1"/>
    </source>
</evidence>
<reference evidence="2" key="1">
    <citation type="submission" date="2023-10" db="EMBL/GenBank/DDBJ databases">
        <authorList>
            <person name="Guldener U."/>
        </authorList>
    </citation>
    <scope>NUCLEOTIDE SEQUENCE</scope>
    <source>
        <strain evidence="2">Mp4</strain>
    </source>
</reference>
<sequence>MVIQVIYSRRGASFPAASKTNFSSQQNHMARQLSQKQQMPALQSLTSLQDQQGFYLPMMLLVVKVVSMIVLRASISERLYRINQKQGFTDEGKGHM</sequence>
<protein>
    <submittedName>
        <fullName evidence="2">Uncharacterized protein</fullName>
    </submittedName>
</protein>
<feature type="transmembrane region" description="Helical" evidence="1">
    <location>
        <begin position="54"/>
        <end position="75"/>
    </location>
</feature>
<proteinExistence type="predicted"/>
<accession>A0AAJ4XLN8</accession>
<gene>
    <name evidence="2" type="ORF">MEPE_02070</name>
</gene>